<evidence type="ECO:0000256" key="1">
    <source>
        <dbReference type="ARBA" id="ARBA00004123"/>
    </source>
</evidence>
<protein>
    <submittedName>
        <fullName evidence="6">Constans-like protein</fullName>
    </submittedName>
</protein>
<dbReference type="PROSITE" id="PS51017">
    <property type="entry name" value="CCT"/>
    <property type="match status" value="1"/>
</dbReference>
<keyword evidence="2 3" id="KW-0539">Nucleus</keyword>
<proteinExistence type="evidence at transcript level"/>
<dbReference type="GO" id="GO:0009909">
    <property type="term" value="P:regulation of flower development"/>
    <property type="evidence" value="ECO:0007669"/>
    <property type="project" value="InterPro"/>
</dbReference>
<name>A0A3Q8AHR1_BAMOL</name>
<sequence>MSAASGPACRVCGGGGGVGDCACLLQRHGGGGARCGVADLNRGFAPAIFQAEEPLAVVGGAAAGLHEFQFFGHDDHESVAWLFNDPSPAGGDHHLHRPAAAGNGVAPEQQQRQTFDAYAQYQPGHGLTFDVPLSLGEAGLGLGGGGGANHAAASSATIISFRGSTYTDAASSVSKEAAAAATVANGNGAAAGPSGGDPATEREAKVMRYKEKRKRRRYEKQIRYASRKAYAEMRPRVKGRFAKVPDGAESSAQPPPSSGYDPVRLDLGWFRS</sequence>
<organism evidence="6">
    <name type="scientific">Bambusa oldhamii</name>
    <name type="common">Giant timber bamboo</name>
    <dbReference type="NCBI Taxonomy" id="58923"/>
    <lineage>
        <taxon>Eukaryota</taxon>
        <taxon>Viridiplantae</taxon>
        <taxon>Streptophyta</taxon>
        <taxon>Embryophyta</taxon>
        <taxon>Tracheophyta</taxon>
        <taxon>Spermatophyta</taxon>
        <taxon>Magnoliopsida</taxon>
        <taxon>Liliopsida</taxon>
        <taxon>Poales</taxon>
        <taxon>Poaceae</taxon>
        <taxon>BOP clade</taxon>
        <taxon>Bambusoideae</taxon>
        <taxon>Bambusodae</taxon>
        <taxon>Bambuseae</taxon>
        <taxon>Bambusinae</taxon>
        <taxon>Bambusa</taxon>
    </lineage>
</organism>
<dbReference type="PANTHER" id="PTHR31319">
    <property type="entry name" value="ZINC FINGER PROTEIN CONSTANS-LIKE 4"/>
    <property type="match status" value="1"/>
</dbReference>
<dbReference type="GO" id="GO:0005634">
    <property type="term" value="C:nucleus"/>
    <property type="evidence" value="ECO:0007669"/>
    <property type="project" value="UniProtKB-SubCell"/>
</dbReference>
<dbReference type="GO" id="GO:0003700">
    <property type="term" value="F:DNA-binding transcription factor activity"/>
    <property type="evidence" value="ECO:0007669"/>
    <property type="project" value="TreeGrafter"/>
</dbReference>
<evidence type="ECO:0000256" key="4">
    <source>
        <dbReference type="SAM" id="MobiDB-lite"/>
    </source>
</evidence>
<dbReference type="AlphaFoldDB" id="A0A3Q8AHR1"/>
<evidence type="ECO:0000256" key="2">
    <source>
        <dbReference type="ARBA" id="ARBA00023242"/>
    </source>
</evidence>
<accession>A0A3Q8AHR1</accession>
<reference evidence="6" key="1">
    <citation type="submission" date="2017-01" db="EMBL/GenBank/DDBJ databases">
        <title>Transcriptomes of bamboos.</title>
        <authorList>
            <person name="Lin C.-S."/>
            <person name="Yue J.-J."/>
            <person name="Hsiao H.-W."/>
            <person name="Yang L.-H."/>
            <person name="Gu X.-P."/>
            <person name="Shih M.-C."/>
        </authorList>
    </citation>
    <scope>NUCLEOTIDE SEQUENCE</scope>
    <source>
        <strain evidence="6">BoCOLH</strain>
    </source>
</reference>
<evidence type="ECO:0000259" key="5">
    <source>
        <dbReference type="PROSITE" id="PS51017"/>
    </source>
</evidence>
<dbReference type="InterPro" id="IPR010402">
    <property type="entry name" value="CCT_domain"/>
</dbReference>
<evidence type="ECO:0000313" key="6">
    <source>
        <dbReference type="EMBL" id="AQQ11829.1"/>
    </source>
</evidence>
<feature type="domain" description="CCT" evidence="5">
    <location>
        <begin position="202"/>
        <end position="244"/>
    </location>
</feature>
<comment type="subcellular location">
    <subcellularLocation>
        <location evidence="1 3">Nucleus</location>
    </subcellularLocation>
</comment>
<feature type="region of interest" description="Disordered" evidence="4">
    <location>
        <begin position="235"/>
        <end position="265"/>
    </location>
</feature>
<evidence type="ECO:0000256" key="3">
    <source>
        <dbReference type="PROSITE-ProRule" id="PRU00357"/>
    </source>
</evidence>
<dbReference type="Pfam" id="PF06203">
    <property type="entry name" value="CCT"/>
    <property type="match status" value="1"/>
</dbReference>
<dbReference type="EMBL" id="KY444687">
    <property type="protein sequence ID" value="AQQ11829.1"/>
    <property type="molecule type" value="mRNA"/>
</dbReference>
<dbReference type="PANTHER" id="PTHR31319:SF112">
    <property type="entry name" value="CCT MOTIF FAMILY PROTEIN, EXPRESSED"/>
    <property type="match status" value="1"/>
</dbReference>
<dbReference type="InterPro" id="IPR045281">
    <property type="entry name" value="CONSTANS-like"/>
</dbReference>